<proteinExistence type="predicted"/>
<feature type="transmembrane region" description="Helical" evidence="1">
    <location>
        <begin position="65"/>
        <end position="86"/>
    </location>
</feature>
<dbReference type="Proteomes" id="UP000663870">
    <property type="component" value="Unassembled WGS sequence"/>
</dbReference>
<keyword evidence="1" id="KW-0812">Transmembrane</keyword>
<reference evidence="2" key="1">
    <citation type="submission" date="2021-02" db="EMBL/GenBank/DDBJ databases">
        <authorList>
            <person name="Nowell W R."/>
        </authorList>
    </citation>
    <scope>NUCLEOTIDE SEQUENCE</scope>
</reference>
<organism evidence="2 4">
    <name type="scientific">Rotaria sordida</name>
    <dbReference type="NCBI Taxonomy" id="392033"/>
    <lineage>
        <taxon>Eukaryota</taxon>
        <taxon>Metazoa</taxon>
        <taxon>Spiralia</taxon>
        <taxon>Gnathifera</taxon>
        <taxon>Rotifera</taxon>
        <taxon>Eurotatoria</taxon>
        <taxon>Bdelloidea</taxon>
        <taxon>Philodinida</taxon>
        <taxon>Philodinidae</taxon>
        <taxon>Rotaria</taxon>
    </lineage>
</organism>
<dbReference type="Proteomes" id="UP000663854">
    <property type="component" value="Unassembled WGS sequence"/>
</dbReference>
<dbReference type="EMBL" id="CAJNOL010003901">
    <property type="protein sequence ID" value="CAF1576766.1"/>
    <property type="molecule type" value="Genomic_DNA"/>
</dbReference>
<keyword evidence="5" id="KW-1185">Reference proteome</keyword>
<dbReference type="EMBL" id="CAJNOH010000471">
    <property type="protein sequence ID" value="CAF1050592.1"/>
    <property type="molecule type" value="Genomic_DNA"/>
</dbReference>
<sequence>MDCKLSRASLIELRLIPTQVLNDDALCPCCKQPVVEHRNQIGLGKVPFTWQNLFPRLKRIFRKSAVVSMIIGTIVAFVVLVLGTLLNHLITTHEKNRQGISDHLEQYQKKSLHIPYNPHAHIPIKKNTQKHFSILIIPDNNHGDENLGLLFGLISFCLFLSVTLTSLILWQPFLAKSASIPCTKEKYDGKQKLSLPVIMYQPIFTQVITNVKEDEV</sequence>
<gene>
    <name evidence="3" type="ORF">JXQ802_LOCUS45773</name>
    <name evidence="2" type="ORF">PYM288_LOCUS17125</name>
</gene>
<keyword evidence="1" id="KW-1133">Transmembrane helix</keyword>
<comment type="caution">
    <text evidence="2">The sequence shown here is derived from an EMBL/GenBank/DDBJ whole genome shotgun (WGS) entry which is preliminary data.</text>
</comment>
<dbReference type="AlphaFoldDB" id="A0A814KCE1"/>
<protein>
    <submittedName>
        <fullName evidence="2">Uncharacterized protein</fullName>
    </submittedName>
</protein>
<name>A0A814KCE1_9BILA</name>
<evidence type="ECO:0000313" key="5">
    <source>
        <dbReference type="Proteomes" id="UP000663870"/>
    </source>
</evidence>
<accession>A0A814KCE1</accession>
<feature type="transmembrane region" description="Helical" evidence="1">
    <location>
        <begin position="147"/>
        <end position="170"/>
    </location>
</feature>
<evidence type="ECO:0000256" key="1">
    <source>
        <dbReference type="SAM" id="Phobius"/>
    </source>
</evidence>
<evidence type="ECO:0000313" key="4">
    <source>
        <dbReference type="Proteomes" id="UP000663854"/>
    </source>
</evidence>
<evidence type="ECO:0000313" key="3">
    <source>
        <dbReference type="EMBL" id="CAF1576766.1"/>
    </source>
</evidence>
<evidence type="ECO:0000313" key="2">
    <source>
        <dbReference type="EMBL" id="CAF1050592.1"/>
    </source>
</evidence>
<keyword evidence="1" id="KW-0472">Membrane</keyword>